<proteinExistence type="predicted"/>
<organism evidence="1 2">
    <name type="scientific">Almyronema epifaneia S1</name>
    <dbReference type="NCBI Taxonomy" id="2991925"/>
    <lineage>
        <taxon>Bacteria</taxon>
        <taxon>Bacillati</taxon>
        <taxon>Cyanobacteriota</taxon>
        <taxon>Cyanophyceae</taxon>
        <taxon>Nodosilineales</taxon>
        <taxon>Nodosilineaceae</taxon>
        <taxon>Almyronema</taxon>
        <taxon>Almyronema epifaneia</taxon>
    </lineage>
</organism>
<dbReference type="Proteomes" id="UP001600165">
    <property type="component" value="Unassembled WGS sequence"/>
</dbReference>
<name>A0ABW6IIF8_9CYAN</name>
<dbReference type="EMBL" id="JBHZOL010000086">
    <property type="protein sequence ID" value="MFE4107400.1"/>
    <property type="molecule type" value="Genomic_DNA"/>
</dbReference>
<gene>
    <name evidence="1" type="ORF">ACFVKH_13995</name>
</gene>
<sequence>MSLSIALLAGIAAGAIAKGRKQNERFSVNSSQQLKCLNASGYRYTIYSR</sequence>
<accession>A0ABW6IIF8</accession>
<evidence type="ECO:0000313" key="2">
    <source>
        <dbReference type="Proteomes" id="UP001600165"/>
    </source>
</evidence>
<dbReference type="RefSeq" id="WP_377966074.1">
    <property type="nucleotide sequence ID" value="NZ_JBHZOL010000086.1"/>
</dbReference>
<reference evidence="1 2" key="1">
    <citation type="submission" date="2024-10" db="EMBL/GenBank/DDBJ databases">
        <authorList>
            <person name="Ratan Roy A."/>
            <person name="Morales Sandoval P.H."/>
            <person name="De Los Santos Villalobos S."/>
            <person name="Chakraborty S."/>
            <person name="Mukherjee J."/>
        </authorList>
    </citation>
    <scope>NUCLEOTIDE SEQUENCE [LARGE SCALE GENOMIC DNA]</scope>
    <source>
        <strain evidence="1 2">S1</strain>
    </source>
</reference>
<keyword evidence="2" id="KW-1185">Reference proteome</keyword>
<protein>
    <submittedName>
        <fullName evidence="1">Uncharacterized protein</fullName>
    </submittedName>
</protein>
<comment type="caution">
    <text evidence="1">The sequence shown here is derived from an EMBL/GenBank/DDBJ whole genome shotgun (WGS) entry which is preliminary data.</text>
</comment>
<evidence type="ECO:0000313" key="1">
    <source>
        <dbReference type="EMBL" id="MFE4107400.1"/>
    </source>
</evidence>